<dbReference type="Proteomes" id="UP000001294">
    <property type="component" value="Unassembled WGS sequence"/>
</dbReference>
<evidence type="ECO:0000256" key="8">
    <source>
        <dbReference type="SAM" id="MobiDB-lite"/>
    </source>
</evidence>
<feature type="region of interest" description="Disordered" evidence="8">
    <location>
        <begin position="664"/>
        <end position="697"/>
    </location>
</feature>
<evidence type="ECO:0000313" key="10">
    <source>
        <dbReference type="Proteomes" id="UP000001294"/>
    </source>
</evidence>
<dbReference type="STRING" id="441960.B6Q2E8"/>
<dbReference type="Pfam" id="PF08700">
    <property type="entry name" value="VPS51_Exo84_N"/>
    <property type="match status" value="1"/>
</dbReference>
<accession>B6Q2E8</accession>
<dbReference type="OrthoDB" id="46189at2759"/>
<comment type="subcellular location">
    <subcellularLocation>
        <location evidence="1">Golgi apparatus membrane</location>
        <topology evidence="1">Peripheral membrane protein</topology>
    </subcellularLocation>
</comment>
<evidence type="ECO:0000256" key="5">
    <source>
        <dbReference type="ARBA" id="ARBA00022927"/>
    </source>
</evidence>
<keyword evidence="4" id="KW-0813">Transport</keyword>
<feature type="compositionally biased region" description="Acidic residues" evidence="8">
    <location>
        <begin position="673"/>
        <end position="690"/>
    </location>
</feature>
<keyword evidence="6" id="KW-0333">Golgi apparatus</keyword>
<dbReference type="GO" id="GO:0017119">
    <property type="term" value="C:Golgi transport complex"/>
    <property type="evidence" value="ECO:0007669"/>
    <property type="project" value="InterPro"/>
</dbReference>
<organism evidence="9 10">
    <name type="scientific">Talaromyces marneffei (strain ATCC 18224 / CBS 334.59 / QM 7333)</name>
    <name type="common">Penicillium marneffei</name>
    <dbReference type="NCBI Taxonomy" id="441960"/>
    <lineage>
        <taxon>Eukaryota</taxon>
        <taxon>Fungi</taxon>
        <taxon>Dikarya</taxon>
        <taxon>Ascomycota</taxon>
        <taxon>Pezizomycotina</taxon>
        <taxon>Eurotiomycetes</taxon>
        <taxon>Eurotiomycetidae</taxon>
        <taxon>Eurotiales</taxon>
        <taxon>Trichocomaceae</taxon>
        <taxon>Talaromyces</taxon>
        <taxon>Talaromyces sect. Talaromyces</taxon>
    </lineage>
</organism>
<evidence type="ECO:0000256" key="4">
    <source>
        <dbReference type="ARBA" id="ARBA00022448"/>
    </source>
</evidence>
<dbReference type="VEuPathDB" id="FungiDB:PMAA_018170"/>
<sequence>MATETPDVRNLKSWKEAFQYPIPTVRKVEQELRRDIASNKEKLRSLVGTRYRELLGTAETIIEMSVESSEVESRLASIGIRCNTSLIGKKSVNLTDINRDSTGRTEGDKAFAGQLALLHRCTTVTGRLLRKHDSPLLASKLMVISRLLYKTLSQHPSTPPFLESLRSQLSYVQKLIRRRIDRRLGSANSSVEDIIDSMAAFCLSNNASSLDVITHFHNIRFSYIGKRLGRDNGSECIPKALSLYIQTLQHTKVLFSRRLSDALGKLQAQPLLNDHDIQKLDDIDLDILGRWVVPDVKNFTPWIKSDALTKQSAEQTLKAWSKKAFQVFLERGAATLGNSVDFAGVLALRKRTLDIWLAAVSTTLTHSSTGVLEGLRDLFNNQLKNILLSEAQKLLSVDDSVKSHLTKWEKTEVPATQSLWNPDLLSLEVSEGATTFKRAIIETLLGQDAKITNVLELYHSWLATIETSRQLIEDLQSTKWEDTLDEDEDEEFQTSAVELLSKDDPHLLREEQIKTVRQALLDLQKSFEDTTKTFDSKNSDKAAFVLRLIRDLRRESPNILQGDEVEFAEGVVPELHDILAQEVLSKVPASKIIPPSNKITRVPGRSLWEKTPELPIQPLPSTFKYFKRLVEAMEDLGPDLWNPSAVGILKQKLHNTAVDSFGAKLEQLKSPDSTEEEKEADEADEAEEEEKPSAETDSNIARDWKIQLLLDAFYIRDVLSMQMDGTSPLDELIETLQGECDEDGIAGTLQEAAHEFWSRTQLLLGLLAGI</sequence>
<protein>
    <recommendedName>
        <fullName evidence="3">Conserved oligomeric Golgi complex subunit 1</fullName>
    </recommendedName>
</protein>
<keyword evidence="5" id="KW-0653">Protein transport</keyword>
<dbReference type="PANTHER" id="PTHR31658">
    <property type="entry name" value="CONSERVED OLIGOMERIC GOLGI COMPLEX SUBUNIT 1"/>
    <property type="match status" value="1"/>
</dbReference>
<keyword evidence="7" id="KW-0472">Membrane</keyword>
<evidence type="ECO:0000256" key="3">
    <source>
        <dbReference type="ARBA" id="ARBA00020978"/>
    </source>
</evidence>
<dbReference type="GO" id="GO:0015031">
    <property type="term" value="P:protein transport"/>
    <property type="evidence" value="ECO:0007669"/>
    <property type="project" value="UniProtKB-KW"/>
</dbReference>
<dbReference type="GO" id="GO:0006891">
    <property type="term" value="P:intra-Golgi vesicle-mediated transport"/>
    <property type="evidence" value="ECO:0007669"/>
    <property type="project" value="InterPro"/>
</dbReference>
<reference evidence="10" key="1">
    <citation type="journal article" date="2015" name="Genome Announc.">
        <title>Genome sequence of the AIDS-associated pathogen Penicillium marneffei (ATCC18224) and its near taxonomic relative Talaromyces stipitatus (ATCC10500).</title>
        <authorList>
            <person name="Nierman W.C."/>
            <person name="Fedorova-Abrams N.D."/>
            <person name="Andrianopoulos A."/>
        </authorList>
    </citation>
    <scope>NUCLEOTIDE SEQUENCE [LARGE SCALE GENOMIC DNA]</scope>
    <source>
        <strain evidence="10">ATCC 18224 / CBS 334.59 / QM 7333</strain>
    </source>
</reference>
<dbReference type="PhylomeDB" id="B6Q2E8"/>
<evidence type="ECO:0000256" key="1">
    <source>
        <dbReference type="ARBA" id="ARBA00004395"/>
    </source>
</evidence>
<dbReference type="EMBL" id="DS995899">
    <property type="protein sequence ID" value="EEA26905.1"/>
    <property type="molecule type" value="Genomic_DNA"/>
</dbReference>
<keyword evidence="10" id="KW-1185">Reference proteome</keyword>
<evidence type="ECO:0000256" key="7">
    <source>
        <dbReference type="ARBA" id="ARBA00023136"/>
    </source>
</evidence>
<comment type="similarity">
    <text evidence="2">Belongs to the COG1 family.</text>
</comment>
<name>B6Q2E8_TALMQ</name>
<dbReference type="HOGENOM" id="CLU_008451_0_0_1"/>
<dbReference type="InterPro" id="IPR033370">
    <property type="entry name" value="COG1"/>
</dbReference>
<evidence type="ECO:0000313" key="9">
    <source>
        <dbReference type="EMBL" id="EEA26905.1"/>
    </source>
</evidence>
<dbReference type="AlphaFoldDB" id="B6Q2E8"/>
<dbReference type="GO" id="GO:0000139">
    <property type="term" value="C:Golgi membrane"/>
    <property type="evidence" value="ECO:0007669"/>
    <property type="project" value="UniProtKB-SubCell"/>
</dbReference>
<evidence type="ECO:0000256" key="2">
    <source>
        <dbReference type="ARBA" id="ARBA00006653"/>
    </source>
</evidence>
<evidence type="ECO:0000256" key="6">
    <source>
        <dbReference type="ARBA" id="ARBA00023034"/>
    </source>
</evidence>
<gene>
    <name evidence="9" type="ORF">PMAA_018170</name>
</gene>
<dbReference type="PANTHER" id="PTHR31658:SF0">
    <property type="entry name" value="CONSERVED OLIGOMERIC GOLGI COMPLEX SUBUNIT 1"/>
    <property type="match status" value="1"/>
</dbReference>
<proteinExistence type="inferred from homology"/>